<dbReference type="GO" id="GO:0005886">
    <property type="term" value="C:plasma membrane"/>
    <property type="evidence" value="ECO:0007669"/>
    <property type="project" value="UniProtKB-SubCell"/>
</dbReference>
<dbReference type="InterPro" id="IPR020846">
    <property type="entry name" value="MFS_dom"/>
</dbReference>
<evidence type="ECO:0000313" key="8">
    <source>
        <dbReference type="EMBL" id="QJT05248.1"/>
    </source>
</evidence>
<dbReference type="SUPFAM" id="SSF103473">
    <property type="entry name" value="MFS general substrate transporter"/>
    <property type="match status" value="1"/>
</dbReference>
<feature type="transmembrane region" description="Helical" evidence="6">
    <location>
        <begin position="375"/>
        <end position="393"/>
    </location>
</feature>
<dbReference type="AlphaFoldDB" id="A0A6M4WY34"/>
<feature type="transmembrane region" description="Helical" evidence="6">
    <location>
        <begin position="21"/>
        <end position="40"/>
    </location>
</feature>
<feature type="transmembrane region" description="Helical" evidence="6">
    <location>
        <begin position="256"/>
        <end position="278"/>
    </location>
</feature>
<dbReference type="GO" id="GO:0022857">
    <property type="term" value="F:transmembrane transporter activity"/>
    <property type="evidence" value="ECO:0007669"/>
    <property type="project" value="InterPro"/>
</dbReference>
<dbReference type="PANTHER" id="PTHR43124">
    <property type="entry name" value="PURINE EFFLUX PUMP PBUE"/>
    <property type="match status" value="1"/>
</dbReference>
<dbReference type="CDD" id="cd17324">
    <property type="entry name" value="MFS_NepI_like"/>
    <property type="match status" value="1"/>
</dbReference>
<protein>
    <submittedName>
        <fullName evidence="8">MFS transporter</fullName>
    </submittedName>
</protein>
<feature type="transmembrane region" description="Helical" evidence="6">
    <location>
        <begin position="60"/>
        <end position="81"/>
    </location>
</feature>
<feature type="transmembrane region" description="Helical" evidence="6">
    <location>
        <begin position="285"/>
        <end position="304"/>
    </location>
</feature>
<feature type="transmembrane region" description="Helical" evidence="6">
    <location>
        <begin position="310"/>
        <end position="329"/>
    </location>
</feature>
<keyword evidence="9" id="KW-1185">Reference proteome</keyword>
<comment type="subcellular location">
    <subcellularLocation>
        <location evidence="1">Cell membrane</location>
        <topology evidence="1">Multi-pass membrane protein</topology>
    </subcellularLocation>
</comment>
<sequence>MHRKVMTRVQQAPAPTGQSRRLPLSGLLALAAGGFITIMLETMPAGILPAISGDLGISESAAGQTVTVFAIGSIVGAIPLISATMGWPRRRLLLLALAGYAVTSVVTGLSGSFVLTLAARFVAGLFAGVLWAIIAPYARRMAAPHQQGKALTIALAGTPIALAIGTPLGTLLAGLIGWRATFGVMTLLAALVTVWVLAAVPHFPGQAKGERTPVGRVFAIPGVVPVLAVVFLYVMAHNVLYTYIASFLAPVGLDGSVSAVLLVFGVASLAGIWITGVLIDRHLRLLMIGSTGLFALAVLALGLLASLPAVVLLSAALWGLAFGGAASLLQTAASNAAGDAVDAVQPVIVTVWNIGIAGGGVVGGLLLGGSGAASLAWGTLVLLAVALVITVTGRRHAFPAHRG</sequence>
<evidence type="ECO:0000256" key="6">
    <source>
        <dbReference type="SAM" id="Phobius"/>
    </source>
</evidence>
<keyword evidence="4 6" id="KW-1133">Transmembrane helix</keyword>
<feature type="transmembrane region" description="Helical" evidence="6">
    <location>
        <begin position="215"/>
        <end position="236"/>
    </location>
</feature>
<dbReference type="InterPro" id="IPR050189">
    <property type="entry name" value="MFS_Efflux_Transporters"/>
</dbReference>
<evidence type="ECO:0000259" key="7">
    <source>
        <dbReference type="PROSITE" id="PS50850"/>
    </source>
</evidence>
<feature type="transmembrane region" description="Helical" evidence="6">
    <location>
        <begin position="121"/>
        <end position="138"/>
    </location>
</feature>
<name>A0A6M4WY34_9ACTN</name>
<evidence type="ECO:0000256" key="3">
    <source>
        <dbReference type="ARBA" id="ARBA00022692"/>
    </source>
</evidence>
<dbReference type="Pfam" id="PF07690">
    <property type="entry name" value="MFS_1"/>
    <property type="match status" value="1"/>
</dbReference>
<evidence type="ECO:0000256" key="5">
    <source>
        <dbReference type="ARBA" id="ARBA00023136"/>
    </source>
</evidence>
<organism evidence="8 9">
    <name type="scientific">Streptomyces asoensis</name>
    <dbReference type="NCBI Taxonomy" id="249586"/>
    <lineage>
        <taxon>Bacteria</taxon>
        <taxon>Bacillati</taxon>
        <taxon>Actinomycetota</taxon>
        <taxon>Actinomycetes</taxon>
        <taxon>Kitasatosporales</taxon>
        <taxon>Streptomycetaceae</taxon>
        <taxon>Streptomyces</taxon>
    </lineage>
</organism>
<evidence type="ECO:0000256" key="4">
    <source>
        <dbReference type="ARBA" id="ARBA00022989"/>
    </source>
</evidence>
<dbReference type="Proteomes" id="UP000502665">
    <property type="component" value="Chromosome"/>
</dbReference>
<evidence type="ECO:0000313" key="9">
    <source>
        <dbReference type="Proteomes" id="UP000502665"/>
    </source>
</evidence>
<dbReference type="PANTHER" id="PTHR43124:SF3">
    <property type="entry name" value="CHLORAMPHENICOL EFFLUX PUMP RV0191"/>
    <property type="match status" value="1"/>
</dbReference>
<evidence type="ECO:0000256" key="2">
    <source>
        <dbReference type="ARBA" id="ARBA00022475"/>
    </source>
</evidence>
<feature type="transmembrane region" description="Helical" evidence="6">
    <location>
        <begin position="182"/>
        <end position="203"/>
    </location>
</feature>
<accession>A0A6M4WY34</accession>
<dbReference type="InterPro" id="IPR036259">
    <property type="entry name" value="MFS_trans_sf"/>
</dbReference>
<proteinExistence type="predicted"/>
<dbReference type="InterPro" id="IPR011701">
    <property type="entry name" value="MFS"/>
</dbReference>
<gene>
    <name evidence="8" type="ORF">G9272_37200</name>
</gene>
<evidence type="ECO:0000256" key="1">
    <source>
        <dbReference type="ARBA" id="ARBA00004651"/>
    </source>
</evidence>
<dbReference type="PROSITE" id="PS50850">
    <property type="entry name" value="MFS"/>
    <property type="match status" value="1"/>
</dbReference>
<feature type="transmembrane region" description="Helical" evidence="6">
    <location>
        <begin position="350"/>
        <end position="369"/>
    </location>
</feature>
<reference evidence="8" key="1">
    <citation type="submission" date="2020-03" db="EMBL/GenBank/DDBJ databases">
        <title>Molecular networking-based the target discovery of potent antiproliferative macrolactams: 5/6/7/16 polycyclic ansamycins and glycosylated trienomycin from Streptomyces cacaoi subsp. asoensis.</title>
        <authorList>
            <person name="Liu L.-L."/>
        </authorList>
    </citation>
    <scope>NUCLEOTIDE SEQUENCE [LARGE SCALE GENOMIC DNA]</scope>
    <source>
        <strain evidence="8">H2S5</strain>
    </source>
</reference>
<dbReference type="EMBL" id="CP049838">
    <property type="protein sequence ID" value="QJT05248.1"/>
    <property type="molecule type" value="Genomic_DNA"/>
</dbReference>
<feature type="transmembrane region" description="Helical" evidence="6">
    <location>
        <begin position="93"/>
        <end position="115"/>
    </location>
</feature>
<feature type="domain" description="Major facilitator superfamily (MFS) profile" evidence="7">
    <location>
        <begin position="26"/>
        <end position="396"/>
    </location>
</feature>
<keyword evidence="5 6" id="KW-0472">Membrane</keyword>
<keyword evidence="2" id="KW-1003">Cell membrane</keyword>
<dbReference type="Gene3D" id="1.20.1250.20">
    <property type="entry name" value="MFS general substrate transporter like domains"/>
    <property type="match status" value="1"/>
</dbReference>
<keyword evidence="3 6" id="KW-0812">Transmembrane</keyword>
<feature type="transmembrane region" description="Helical" evidence="6">
    <location>
        <begin position="150"/>
        <end position="176"/>
    </location>
</feature>